<evidence type="ECO:0000313" key="1">
    <source>
        <dbReference type="EMBL" id="CAI9298852.1"/>
    </source>
</evidence>
<gene>
    <name evidence="1" type="ORF">LSALG_LOCUS37596</name>
</gene>
<dbReference type="Proteomes" id="UP001177003">
    <property type="component" value="Chromosome 8"/>
</dbReference>
<name>A0AA35ZW97_LACSI</name>
<evidence type="ECO:0000313" key="2">
    <source>
        <dbReference type="Proteomes" id="UP001177003"/>
    </source>
</evidence>
<sequence length="218" mass="23967">MPPKFSYNLATDWALVEIDLYNTELRSSNRELSLNTRTIVVERWRPKGFTGLAGGIHRSDGEGRSSSPVFDAQKRRSSGTAVVSVGVARGCSSSLSTVCFVSGREGRTGGTKSWFCASVVHTHKEATTGCAKTQGRKETQMSSGLQIHEGRRTDECFNKEMFTKEGSLTGDNEEKRKSAAMPKEKIGDSSGVWCLSYYCKKSSNYPAVFECCLIIHII</sequence>
<keyword evidence="2" id="KW-1185">Reference proteome</keyword>
<reference evidence="1" key="1">
    <citation type="submission" date="2023-04" db="EMBL/GenBank/DDBJ databases">
        <authorList>
            <person name="Vijverberg K."/>
            <person name="Xiong W."/>
            <person name="Schranz E."/>
        </authorList>
    </citation>
    <scope>NUCLEOTIDE SEQUENCE</scope>
</reference>
<accession>A0AA35ZW97</accession>
<dbReference type="AlphaFoldDB" id="A0AA35ZW97"/>
<proteinExistence type="predicted"/>
<organism evidence="1 2">
    <name type="scientific">Lactuca saligna</name>
    <name type="common">Willowleaf lettuce</name>
    <dbReference type="NCBI Taxonomy" id="75948"/>
    <lineage>
        <taxon>Eukaryota</taxon>
        <taxon>Viridiplantae</taxon>
        <taxon>Streptophyta</taxon>
        <taxon>Embryophyta</taxon>
        <taxon>Tracheophyta</taxon>
        <taxon>Spermatophyta</taxon>
        <taxon>Magnoliopsida</taxon>
        <taxon>eudicotyledons</taxon>
        <taxon>Gunneridae</taxon>
        <taxon>Pentapetalae</taxon>
        <taxon>asterids</taxon>
        <taxon>campanulids</taxon>
        <taxon>Asterales</taxon>
        <taxon>Asteraceae</taxon>
        <taxon>Cichorioideae</taxon>
        <taxon>Cichorieae</taxon>
        <taxon>Lactucinae</taxon>
        <taxon>Lactuca</taxon>
    </lineage>
</organism>
<protein>
    <submittedName>
        <fullName evidence="1">Uncharacterized protein</fullName>
    </submittedName>
</protein>
<dbReference type="EMBL" id="OX465084">
    <property type="protein sequence ID" value="CAI9298852.1"/>
    <property type="molecule type" value="Genomic_DNA"/>
</dbReference>